<dbReference type="Gene3D" id="3.30.780.10">
    <property type="entry name" value="SUI1-like domain"/>
    <property type="match status" value="1"/>
</dbReference>
<proteinExistence type="inferred from homology"/>
<accession>A0A8H5SIR9</accession>
<sequence>MRFLTSRALSAGLQAIVRKPTTLTPRAPFSSAVSAGATTYKTHVSYKPNPLQRPTNPNKKNKIPYKERPMKQPFVPLPTKNPEQLGATLRYIIRRTPASQLAVYRKWMSGGNRTIVIIKKVDGDRSQLVKDLTRDLGIKPVDIRINPTTQHIEVKGDVYDKVIQWVLKTGF</sequence>
<feature type="region of interest" description="Disordered" evidence="7">
    <location>
        <begin position="44"/>
        <end position="65"/>
    </location>
</feature>
<dbReference type="EMBL" id="JAAGWQ010000524">
    <property type="protein sequence ID" value="KAF5654190.1"/>
    <property type="molecule type" value="Genomic_DNA"/>
</dbReference>
<organism evidence="8 9">
    <name type="scientific">Fusarium heterosporum</name>
    <dbReference type="NCBI Taxonomy" id="42747"/>
    <lineage>
        <taxon>Eukaryota</taxon>
        <taxon>Fungi</taxon>
        <taxon>Dikarya</taxon>
        <taxon>Ascomycota</taxon>
        <taxon>Pezizomycotina</taxon>
        <taxon>Sordariomycetes</taxon>
        <taxon>Hypocreomycetidae</taxon>
        <taxon>Hypocreales</taxon>
        <taxon>Nectriaceae</taxon>
        <taxon>Fusarium</taxon>
        <taxon>Fusarium heterosporum species complex</taxon>
    </lineage>
</organism>
<keyword evidence="9" id="KW-1185">Reference proteome</keyword>
<evidence type="ECO:0000256" key="4">
    <source>
        <dbReference type="ARBA" id="ARBA00023128"/>
    </source>
</evidence>
<dbReference type="GO" id="GO:0003735">
    <property type="term" value="F:structural constituent of ribosome"/>
    <property type="evidence" value="ECO:0007669"/>
    <property type="project" value="InterPro"/>
</dbReference>
<evidence type="ECO:0000256" key="7">
    <source>
        <dbReference type="SAM" id="MobiDB-lite"/>
    </source>
</evidence>
<keyword evidence="4" id="KW-0496">Mitochondrion</keyword>
<comment type="similarity">
    <text evidence="2">Belongs to the mitochondrion-specific ribosomal protein mL49 family.</text>
</comment>
<dbReference type="PANTHER" id="PTHR13477:SF0">
    <property type="entry name" value="LARGE RIBOSOMAL SUBUNIT PROTEIN ML49"/>
    <property type="match status" value="1"/>
</dbReference>
<dbReference type="GO" id="GO:0005762">
    <property type="term" value="C:mitochondrial large ribosomal subunit"/>
    <property type="evidence" value="ECO:0007669"/>
    <property type="project" value="TreeGrafter"/>
</dbReference>
<evidence type="ECO:0000256" key="1">
    <source>
        <dbReference type="ARBA" id="ARBA00004173"/>
    </source>
</evidence>
<keyword evidence="5" id="KW-0687">Ribonucleoprotein</keyword>
<name>A0A8H5SIR9_FUSHE</name>
<keyword evidence="3" id="KW-0689">Ribosomal protein</keyword>
<evidence type="ECO:0000256" key="2">
    <source>
        <dbReference type="ARBA" id="ARBA00005677"/>
    </source>
</evidence>
<dbReference type="OrthoDB" id="19439at2759"/>
<dbReference type="InterPro" id="IPR007740">
    <property type="entry name" value="Ribosomal_mL49"/>
</dbReference>
<comment type="subcellular location">
    <subcellularLocation>
        <location evidence="1">Mitochondrion</location>
    </subcellularLocation>
</comment>
<dbReference type="Pfam" id="PF05046">
    <property type="entry name" value="Img2"/>
    <property type="match status" value="1"/>
</dbReference>
<dbReference type="GO" id="GO:0006412">
    <property type="term" value="P:translation"/>
    <property type="evidence" value="ECO:0007669"/>
    <property type="project" value="InterPro"/>
</dbReference>
<evidence type="ECO:0000313" key="8">
    <source>
        <dbReference type="EMBL" id="KAF5654190.1"/>
    </source>
</evidence>
<evidence type="ECO:0000256" key="6">
    <source>
        <dbReference type="ARBA" id="ARBA00035191"/>
    </source>
</evidence>
<comment type="caution">
    <text evidence="8">The sequence shown here is derived from an EMBL/GenBank/DDBJ whole genome shotgun (WGS) entry which is preliminary data.</text>
</comment>
<evidence type="ECO:0000313" key="9">
    <source>
        <dbReference type="Proteomes" id="UP000567885"/>
    </source>
</evidence>
<evidence type="ECO:0000256" key="3">
    <source>
        <dbReference type="ARBA" id="ARBA00022980"/>
    </source>
</evidence>
<evidence type="ECO:0000256" key="5">
    <source>
        <dbReference type="ARBA" id="ARBA00023274"/>
    </source>
</evidence>
<gene>
    <name evidence="8" type="ORF">FHETE_11333</name>
</gene>
<dbReference type="PANTHER" id="PTHR13477">
    <property type="entry name" value="MITOCHONDRIAL 39S RIBOSOMAL PROTEIN L49"/>
    <property type="match status" value="1"/>
</dbReference>
<reference evidence="8 9" key="1">
    <citation type="submission" date="2020-05" db="EMBL/GenBank/DDBJ databases">
        <title>Identification and distribution of gene clusters putatively required for synthesis of sphingolipid metabolism inhibitors in phylogenetically diverse species of the filamentous fungus Fusarium.</title>
        <authorList>
            <person name="Kim H.-S."/>
            <person name="Busman M."/>
            <person name="Brown D.W."/>
            <person name="Divon H."/>
            <person name="Uhlig S."/>
            <person name="Proctor R.H."/>
        </authorList>
    </citation>
    <scope>NUCLEOTIDE SEQUENCE [LARGE SCALE GENOMIC DNA]</scope>
    <source>
        <strain evidence="8 9">NRRL 20693</strain>
    </source>
</reference>
<dbReference type="AlphaFoldDB" id="A0A8H5SIR9"/>
<protein>
    <recommendedName>
        <fullName evidence="6">Large ribosomal subunit protein mL49</fullName>
    </recommendedName>
</protein>
<dbReference type="Proteomes" id="UP000567885">
    <property type="component" value="Unassembled WGS sequence"/>
</dbReference>